<organism evidence="1 2">
    <name type="scientific">Mycolicibacterium farcinogenes</name>
    <name type="common">Mycobacterium farcinogenes</name>
    <dbReference type="NCBI Taxonomy" id="1802"/>
    <lineage>
        <taxon>Bacteria</taxon>
        <taxon>Bacillati</taxon>
        <taxon>Actinomycetota</taxon>
        <taxon>Actinomycetes</taxon>
        <taxon>Mycobacteriales</taxon>
        <taxon>Mycobacteriaceae</taxon>
        <taxon>Mycolicibacterium</taxon>
    </lineage>
</organism>
<name>A0ACD1FJ13_MYCFR</name>
<dbReference type="Proteomes" id="UP000825598">
    <property type="component" value="Chromosome"/>
</dbReference>
<gene>
    <name evidence="1" type="ORF">K6L26_04655</name>
</gene>
<evidence type="ECO:0000313" key="2">
    <source>
        <dbReference type="Proteomes" id="UP000825598"/>
    </source>
</evidence>
<evidence type="ECO:0000313" key="1">
    <source>
        <dbReference type="EMBL" id="QZH66975.1"/>
    </source>
</evidence>
<proteinExistence type="predicted"/>
<accession>A0ACD1FJ13</accession>
<reference evidence="1" key="1">
    <citation type="submission" date="2021-07" db="EMBL/GenBank/DDBJ databases">
        <title>Complete Genome Sequences of Mycobacterium farcinogenes Isolated from Clinical Specimens from Patients in Thailand.</title>
        <authorList>
            <person name="Sodsai P."/>
        </authorList>
    </citation>
    <scope>NUCLEOTIDE SEQUENCE</scope>
    <source>
        <strain evidence="1">BKK/CU-MFGFA-001</strain>
    </source>
</reference>
<protein>
    <submittedName>
        <fullName evidence="1">Uncharacterized protein</fullName>
    </submittedName>
</protein>
<keyword evidence="2" id="KW-1185">Reference proteome</keyword>
<sequence>MAVRTILKRAGVVVSASLFVMLAGASQTNEGGSPDPATSTLPAFPYPPFEIHTDVAVPLQPPLADAARFALQVTVDGRLSNDPDEEELYQRYRSQIAPEIDNPGIRIPDIYVGPNRWCTATRGGRSRAS</sequence>
<dbReference type="EMBL" id="CP081673">
    <property type="protein sequence ID" value="QZH66975.1"/>
    <property type="molecule type" value="Genomic_DNA"/>
</dbReference>